<keyword evidence="2" id="KW-1133">Transmembrane helix</keyword>
<keyword evidence="2" id="KW-0812">Transmembrane</keyword>
<dbReference type="AlphaFoldDB" id="X8A228"/>
<gene>
    <name evidence="3" type="ORF">I553_3809</name>
</gene>
<feature type="transmembrane region" description="Helical" evidence="2">
    <location>
        <begin position="24"/>
        <end position="42"/>
    </location>
</feature>
<evidence type="ECO:0000313" key="3">
    <source>
        <dbReference type="EMBL" id="EUA24925.1"/>
    </source>
</evidence>
<feature type="compositionally biased region" description="Polar residues" evidence="1">
    <location>
        <begin position="95"/>
        <end position="105"/>
    </location>
</feature>
<proteinExistence type="predicted"/>
<organism evidence="3">
    <name type="scientific">Mycobacterium xenopi 4042</name>
    <dbReference type="NCBI Taxonomy" id="1299334"/>
    <lineage>
        <taxon>Bacteria</taxon>
        <taxon>Bacillati</taxon>
        <taxon>Actinomycetota</taxon>
        <taxon>Actinomycetes</taxon>
        <taxon>Mycobacteriales</taxon>
        <taxon>Mycobacteriaceae</taxon>
        <taxon>Mycobacterium</taxon>
    </lineage>
</organism>
<feature type="region of interest" description="Disordered" evidence="1">
    <location>
        <begin position="91"/>
        <end position="116"/>
    </location>
</feature>
<keyword evidence="2" id="KW-0472">Membrane</keyword>
<evidence type="ECO:0000256" key="1">
    <source>
        <dbReference type="SAM" id="MobiDB-lite"/>
    </source>
</evidence>
<dbReference type="PATRIC" id="fig|1299334.3.peg.6744"/>
<dbReference type="EMBL" id="JAOB01000063">
    <property type="protein sequence ID" value="EUA24925.1"/>
    <property type="molecule type" value="Genomic_DNA"/>
</dbReference>
<reference evidence="3" key="1">
    <citation type="submission" date="2014-01" db="EMBL/GenBank/DDBJ databases">
        <authorList>
            <person name="Brown-Elliot B."/>
            <person name="Wallace R."/>
            <person name="Lenaerts A."/>
            <person name="Ordway D."/>
            <person name="DeGroote M.A."/>
            <person name="Parker T."/>
            <person name="Sizemore C."/>
            <person name="Tallon L.J."/>
            <person name="Sadzewicz L.K."/>
            <person name="Sengamalay N."/>
            <person name="Fraser C.M."/>
            <person name="Hine E."/>
            <person name="Shefchek K.A."/>
            <person name="Das S.P."/>
            <person name="Tettelin H."/>
        </authorList>
    </citation>
    <scope>NUCLEOTIDE SEQUENCE [LARGE SCALE GENOMIC DNA]</scope>
    <source>
        <strain evidence="3">4042</strain>
    </source>
</reference>
<sequence>MTAPRSAAPGWLHQAPMLGVHISAWRIAVAAVLCASWIAASWGRLHPVLVAAVPLLVIAIVFTTIYHVTLTRWVLRWLAWRRHAATRHRCRRPTPSATLHSTASPAVSEWSAKTKP</sequence>
<evidence type="ECO:0000256" key="2">
    <source>
        <dbReference type="SAM" id="Phobius"/>
    </source>
</evidence>
<name>X8A228_MYCXE</name>
<comment type="caution">
    <text evidence="3">The sequence shown here is derived from an EMBL/GenBank/DDBJ whole genome shotgun (WGS) entry which is preliminary data.</text>
</comment>
<protein>
    <submittedName>
        <fullName evidence="3">Uncharacterized protein</fullName>
    </submittedName>
</protein>
<accession>X8A228</accession>
<feature type="transmembrane region" description="Helical" evidence="2">
    <location>
        <begin position="48"/>
        <end position="75"/>
    </location>
</feature>